<evidence type="ECO:0000313" key="2">
    <source>
        <dbReference type="Proteomes" id="UP000735302"/>
    </source>
</evidence>
<name>A0AAV4CSA3_9GAST</name>
<comment type="caution">
    <text evidence="1">The sequence shown here is derived from an EMBL/GenBank/DDBJ whole genome shotgun (WGS) entry which is preliminary data.</text>
</comment>
<accession>A0AAV4CSA3</accession>
<dbReference type="Proteomes" id="UP000735302">
    <property type="component" value="Unassembled WGS sequence"/>
</dbReference>
<reference evidence="1 2" key="1">
    <citation type="journal article" date="2021" name="Elife">
        <title>Chloroplast acquisition without the gene transfer in kleptoplastic sea slugs, Plakobranchus ocellatus.</title>
        <authorList>
            <person name="Maeda T."/>
            <person name="Takahashi S."/>
            <person name="Yoshida T."/>
            <person name="Shimamura S."/>
            <person name="Takaki Y."/>
            <person name="Nagai Y."/>
            <person name="Toyoda A."/>
            <person name="Suzuki Y."/>
            <person name="Arimoto A."/>
            <person name="Ishii H."/>
            <person name="Satoh N."/>
            <person name="Nishiyama T."/>
            <person name="Hasebe M."/>
            <person name="Maruyama T."/>
            <person name="Minagawa J."/>
            <person name="Obokata J."/>
            <person name="Shigenobu S."/>
        </authorList>
    </citation>
    <scope>NUCLEOTIDE SEQUENCE [LARGE SCALE GENOMIC DNA]</scope>
</reference>
<organism evidence="1 2">
    <name type="scientific">Plakobranchus ocellatus</name>
    <dbReference type="NCBI Taxonomy" id="259542"/>
    <lineage>
        <taxon>Eukaryota</taxon>
        <taxon>Metazoa</taxon>
        <taxon>Spiralia</taxon>
        <taxon>Lophotrochozoa</taxon>
        <taxon>Mollusca</taxon>
        <taxon>Gastropoda</taxon>
        <taxon>Heterobranchia</taxon>
        <taxon>Euthyneura</taxon>
        <taxon>Panpulmonata</taxon>
        <taxon>Sacoglossa</taxon>
        <taxon>Placobranchoidea</taxon>
        <taxon>Plakobranchidae</taxon>
        <taxon>Plakobranchus</taxon>
    </lineage>
</organism>
<dbReference type="AlphaFoldDB" id="A0AAV4CSA3"/>
<sequence length="85" mass="9608">MTSRIWFGLASCVQPVHNKVVSGLQTLLQARALKAGLESTKEVADFRRMRPRKCKRCEFTSKVKHEVEAPHNTRFLPSGNLQGKT</sequence>
<keyword evidence="2" id="KW-1185">Reference proteome</keyword>
<dbReference type="EMBL" id="BLXT01006930">
    <property type="protein sequence ID" value="GFO34763.1"/>
    <property type="molecule type" value="Genomic_DNA"/>
</dbReference>
<evidence type="ECO:0000313" key="1">
    <source>
        <dbReference type="EMBL" id="GFO34763.1"/>
    </source>
</evidence>
<proteinExistence type="predicted"/>
<protein>
    <submittedName>
        <fullName evidence="1">Uncharacterized protein</fullName>
    </submittedName>
</protein>
<gene>
    <name evidence="1" type="ORF">PoB_006126800</name>
</gene>